<reference evidence="10" key="1">
    <citation type="journal article" date="2023" name="G3 (Bethesda)">
        <title>A reference genome for the long-term kleptoplast-retaining sea slug Elysia crispata morphotype clarki.</title>
        <authorList>
            <person name="Eastman K.E."/>
            <person name="Pendleton A.L."/>
            <person name="Shaikh M.A."/>
            <person name="Suttiyut T."/>
            <person name="Ogas R."/>
            <person name="Tomko P."/>
            <person name="Gavelis G."/>
            <person name="Widhalm J.R."/>
            <person name="Wisecaver J.H."/>
        </authorList>
    </citation>
    <scope>NUCLEOTIDE SEQUENCE</scope>
    <source>
        <strain evidence="10">ECLA1</strain>
    </source>
</reference>
<organism evidence="10 11">
    <name type="scientific">Elysia crispata</name>
    <name type="common">lettuce slug</name>
    <dbReference type="NCBI Taxonomy" id="231223"/>
    <lineage>
        <taxon>Eukaryota</taxon>
        <taxon>Metazoa</taxon>
        <taxon>Spiralia</taxon>
        <taxon>Lophotrochozoa</taxon>
        <taxon>Mollusca</taxon>
        <taxon>Gastropoda</taxon>
        <taxon>Heterobranchia</taxon>
        <taxon>Euthyneura</taxon>
        <taxon>Panpulmonata</taxon>
        <taxon>Sacoglossa</taxon>
        <taxon>Placobranchoidea</taxon>
        <taxon>Plakobranchidae</taxon>
        <taxon>Elysia</taxon>
    </lineage>
</organism>
<keyword evidence="3" id="KW-0732">Signal</keyword>
<dbReference type="SMART" id="SM00214">
    <property type="entry name" value="VWC"/>
    <property type="match status" value="3"/>
</dbReference>
<feature type="domain" description="ShKT" evidence="9">
    <location>
        <begin position="670"/>
        <end position="703"/>
    </location>
</feature>
<feature type="domain" description="VWFC" evidence="7">
    <location>
        <begin position="924"/>
        <end position="989"/>
    </location>
</feature>
<evidence type="ECO:0000313" key="11">
    <source>
        <dbReference type="Proteomes" id="UP001283361"/>
    </source>
</evidence>
<comment type="subcellular location">
    <subcellularLocation>
        <location evidence="1">Secreted</location>
    </subcellularLocation>
</comment>
<dbReference type="EMBL" id="JAWDGP010006836">
    <property type="protein sequence ID" value="KAK3734729.1"/>
    <property type="molecule type" value="Genomic_DNA"/>
</dbReference>
<dbReference type="InterPro" id="IPR003582">
    <property type="entry name" value="ShKT_dom"/>
</dbReference>
<dbReference type="PROSITE" id="PS50234">
    <property type="entry name" value="VWFA"/>
    <property type="match status" value="3"/>
</dbReference>
<sequence length="1308" mass="142218">MGARLGSPRKRYLEMLGENPRMSERFPKLRSILVEREREFKNTMSHKLLLVLLASYVVCCYGTAQEEKFCRADIVFLMDASGSVDTSDFTKALNFVQSVVTNLEIGHYDNQIGLVVFSTSVLPHFNLNAYSKKRDVLKGVASTQYIGEGTNTDTALDFTATTSFTTANGLRSTAAQILVVITDGKSNDASLTKLAAQRVRDKGVTVFSIGVGSGPDRAELNDMASDPDSSHVFLVDGYNALQQILAQVEKSACKAKPRFLCSGQADIVFLLDDSSSVGAANFDKMRQFVVDVAQEFIVGPDDIQIGVDTSGGQFRHEFYLKNATDKIKLQKLVSRISYTGGETNIADAVQRMRLESFTSPTGDRPDVPNIAIVMTDGKSNYTASASSVSSNDPKDGISMFAIGIGPDADYEELKSVTTSSYSHNIHWASAFDALPGLVNFTAAQLCGEIKSTSDPGCGPKADIVFLIDSSGSVGPDNFKLLLTFLSSFVTDLQIGADNVRIGVTKFNSRPYNEFSLETFSNRSEVLGAISSIEYNGRGGTNTASAIEYMGSTMFRAARTDRPGIPKLAVVITDGKSNRPEETKAAADRAKAKGIKIYSVGVGDEVSRSELNDIATDPDNRHVLTVQDFSKLNAIRTAFKVQTCEDIPTILPTYTPSVTTTSAPTPGPDPCQDTIPNCANYSQSACDNFQHWANTFCARTCGICTPSTPKVAQPCVNKVNNCTVEQCDGSYRSWAIENCRKFCGYCSLDTQVDLSLNKCFYKGQQYEQGDQWSDGCAYECECADSNTGQYVCYNKCPSYYNLPTQCSLVKQQGKCCLEPVCTFDLTYGTKNESSSCNYNGQTYDEGQIWYIGCHFQCICLGDASYICQSQCPHYDSLPSNCKLVKRPGECCEKPLCEFQTQVGVLTGSGGTSGPASTKSTSAQSDVCVNQGQVYQQDEVWYDGCDKRCVCENATLGYVNCENRCPDFLNLPAGCSMVNVPDQCCQSVYCDSPATFTSSQTTRDTVGDVLQVAPQPQTGLYPTLPPGQTYAPGQNPVTSTVTPTLPSQGGKDTIEPPLLTAVGAVEEGTPATVTCAADLSSCPHLFVMSWSADSRDLAICTYETCGGSFKKREDVDVKMVETGSTLTLLNMTRDSPWLNTQWACEFCGGSQLVFDGFVIYARPESPQCSWNDDIDPESGKVKAITVSCFTNRVFPAAKCIFERQTDGGEPVLITTTQNATHIPTDEAPVYYRSHCSVTVSAEELGEGTHTFKGYMYPDIPDGKILAKSLVFEESITIDQKQENGSEQAGRLWSAYLMCLSTLLLLFINKS</sequence>
<keyword evidence="4" id="KW-0677">Repeat</keyword>
<feature type="domain" description="VWFA" evidence="8">
    <location>
        <begin position="266"/>
        <end position="441"/>
    </location>
</feature>
<dbReference type="FunFam" id="3.40.50.410:FF:000004">
    <property type="entry name" value="collagen alpha-6(VI) chain"/>
    <property type="match status" value="2"/>
</dbReference>
<evidence type="ECO:0000259" key="7">
    <source>
        <dbReference type="PROSITE" id="PS50184"/>
    </source>
</evidence>
<protein>
    <submittedName>
        <fullName evidence="10">Uncharacterized protein</fullName>
    </submittedName>
</protein>
<keyword evidence="11" id="KW-1185">Reference proteome</keyword>
<dbReference type="SMART" id="SM00254">
    <property type="entry name" value="ShKT"/>
    <property type="match status" value="2"/>
</dbReference>
<comment type="caution">
    <text evidence="10">The sequence shown here is derived from an EMBL/GenBank/DDBJ whole genome shotgun (WGS) entry which is preliminary data.</text>
</comment>
<dbReference type="Gene3D" id="3.40.50.410">
    <property type="entry name" value="von Willebrand factor, type A domain"/>
    <property type="match status" value="3"/>
</dbReference>
<dbReference type="InterPro" id="IPR002035">
    <property type="entry name" value="VWF_A"/>
</dbReference>
<evidence type="ECO:0000259" key="8">
    <source>
        <dbReference type="PROSITE" id="PS50234"/>
    </source>
</evidence>
<evidence type="ECO:0000256" key="4">
    <source>
        <dbReference type="ARBA" id="ARBA00022737"/>
    </source>
</evidence>
<dbReference type="PROSITE" id="PS50184">
    <property type="entry name" value="VWFC_2"/>
    <property type="match status" value="3"/>
</dbReference>
<dbReference type="PANTHER" id="PTHR24020">
    <property type="entry name" value="COLLAGEN ALPHA"/>
    <property type="match status" value="1"/>
</dbReference>
<dbReference type="Pfam" id="PF01549">
    <property type="entry name" value="ShK"/>
    <property type="match status" value="2"/>
</dbReference>
<keyword evidence="2" id="KW-0964">Secreted</keyword>
<evidence type="ECO:0000256" key="5">
    <source>
        <dbReference type="ARBA" id="ARBA00023180"/>
    </source>
</evidence>
<feature type="domain" description="VWFC" evidence="7">
    <location>
        <begin position="756"/>
        <end position="821"/>
    </location>
</feature>
<evidence type="ECO:0000256" key="1">
    <source>
        <dbReference type="ARBA" id="ARBA00004613"/>
    </source>
</evidence>
<feature type="domain" description="VWFC" evidence="7">
    <location>
        <begin position="833"/>
        <end position="896"/>
    </location>
</feature>
<dbReference type="PROSITE" id="PS51670">
    <property type="entry name" value="SHKT"/>
    <property type="match status" value="1"/>
</dbReference>
<evidence type="ECO:0000313" key="10">
    <source>
        <dbReference type="EMBL" id="KAK3734729.1"/>
    </source>
</evidence>
<evidence type="ECO:0000256" key="3">
    <source>
        <dbReference type="ARBA" id="ARBA00022729"/>
    </source>
</evidence>
<accession>A0AAE0Y734</accession>
<dbReference type="SUPFAM" id="SSF53300">
    <property type="entry name" value="vWA-like"/>
    <property type="match status" value="3"/>
</dbReference>
<dbReference type="InterPro" id="IPR036465">
    <property type="entry name" value="vWFA_dom_sf"/>
</dbReference>
<dbReference type="Proteomes" id="UP001283361">
    <property type="component" value="Unassembled WGS sequence"/>
</dbReference>
<dbReference type="SUPFAM" id="SSF57603">
    <property type="entry name" value="FnI-like domain"/>
    <property type="match status" value="2"/>
</dbReference>
<dbReference type="InterPro" id="IPR001007">
    <property type="entry name" value="VWF_dom"/>
</dbReference>
<evidence type="ECO:0000256" key="2">
    <source>
        <dbReference type="ARBA" id="ARBA00022525"/>
    </source>
</evidence>
<dbReference type="GO" id="GO:0005576">
    <property type="term" value="C:extracellular region"/>
    <property type="evidence" value="ECO:0007669"/>
    <property type="project" value="UniProtKB-SubCell"/>
</dbReference>
<gene>
    <name evidence="10" type="ORF">RRG08_059911</name>
</gene>
<dbReference type="CDD" id="cd01472">
    <property type="entry name" value="vWA_collagen"/>
    <property type="match status" value="2"/>
</dbReference>
<feature type="domain" description="VWFA" evidence="8">
    <location>
        <begin position="73"/>
        <end position="248"/>
    </location>
</feature>
<name>A0AAE0Y734_9GAST</name>
<evidence type="ECO:0000256" key="6">
    <source>
        <dbReference type="PROSITE-ProRule" id="PRU01005"/>
    </source>
</evidence>
<dbReference type="PANTHER" id="PTHR24020:SF20">
    <property type="entry name" value="PH DOMAIN-CONTAINING PROTEIN"/>
    <property type="match status" value="1"/>
</dbReference>
<feature type="domain" description="VWFA" evidence="8">
    <location>
        <begin position="462"/>
        <end position="638"/>
    </location>
</feature>
<proteinExistence type="predicted"/>
<evidence type="ECO:0000259" key="9">
    <source>
        <dbReference type="PROSITE" id="PS51670"/>
    </source>
</evidence>
<dbReference type="PRINTS" id="PR00453">
    <property type="entry name" value="VWFADOMAIN"/>
</dbReference>
<comment type="caution">
    <text evidence="6">Lacks conserved residue(s) required for the propagation of feature annotation.</text>
</comment>
<dbReference type="SMART" id="SM00327">
    <property type="entry name" value="VWA"/>
    <property type="match status" value="3"/>
</dbReference>
<dbReference type="InterPro" id="IPR050525">
    <property type="entry name" value="ECM_Assembly_Org"/>
</dbReference>
<keyword evidence="5" id="KW-0325">Glycoprotein</keyword>
<dbReference type="Pfam" id="PF00092">
    <property type="entry name" value="VWA"/>
    <property type="match status" value="3"/>
</dbReference>